<keyword evidence="4" id="KW-0134">Cell wall</keyword>
<evidence type="ECO:0000313" key="12">
    <source>
        <dbReference type="EMBL" id="KAG8067649.1"/>
    </source>
</evidence>
<evidence type="ECO:0000259" key="10">
    <source>
        <dbReference type="PROSITE" id="PS50842"/>
    </source>
</evidence>
<dbReference type="InterPro" id="IPR002963">
    <property type="entry name" value="Expansin"/>
</dbReference>
<dbReference type="OrthoDB" id="5823761at2759"/>
<name>A0A8J5SKX9_ZIZPA</name>
<evidence type="ECO:0000256" key="8">
    <source>
        <dbReference type="ARBA" id="ARBA00023157"/>
    </source>
</evidence>
<keyword evidence="6 9" id="KW-0732">Signal</keyword>
<evidence type="ECO:0000256" key="6">
    <source>
        <dbReference type="ARBA" id="ARBA00022729"/>
    </source>
</evidence>
<evidence type="ECO:0000259" key="11">
    <source>
        <dbReference type="PROSITE" id="PS50843"/>
    </source>
</evidence>
<dbReference type="PANTHER" id="PTHR31867">
    <property type="entry name" value="EXPANSIN-A15"/>
    <property type="match status" value="1"/>
</dbReference>
<dbReference type="GO" id="GO:0009828">
    <property type="term" value="P:plant-type cell wall loosening"/>
    <property type="evidence" value="ECO:0007669"/>
    <property type="project" value="UniProtKB-ARBA"/>
</dbReference>
<evidence type="ECO:0000256" key="9">
    <source>
        <dbReference type="SAM" id="SignalP"/>
    </source>
</evidence>
<feature type="domain" description="Expansin-like CBD" evidence="11">
    <location>
        <begin position="169"/>
        <end position="248"/>
    </location>
</feature>
<dbReference type="GO" id="GO:0016020">
    <property type="term" value="C:membrane"/>
    <property type="evidence" value="ECO:0007669"/>
    <property type="project" value="UniProtKB-SubCell"/>
</dbReference>
<organism evidence="12 13">
    <name type="scientific">Zizania palustris</name>
    <name type="common">Northern wild rice</name>
    <dbReference type="NCBI Taxonomy" id="103762"/>
    <lineage>
        <taxon>Eukaryota</taxon>
        <taxon>Viridiplantae</taxon>
        <taxon>Streptophyta</taxon>
        <taxon>Embryophyta</taxon>
        <taxon>Tracheophyta</taxon>
        <taxon>Spermatophyta</taxon>
        <taxon>Magnoliopsida</taxon>
        <taxon>Liliopsida</taxon>
        <taxon>Poales</taxon>
        <taxon>Poaceae</taxon>
        <taxon>BOP clade</taxon>
        <taxon>Oryzoideae</taxon>
        <taxon>Oryzeae</taxon>
        <taxon>Zizaniinae</taxon>
        <taxon>Zizania</taxon>
    </lineage>
</organism>
<protein>
    <recommendedName>
        <fullName evidence="14">Expansin</fullName>
    </recommendedName>
</protein>
<comment type="caution">
    <text evidence="12">The sequence shown here is derived from an EMBL/GenBank/DDBJ whole genome shotgun (WGS) entry which is preliminary data.</text>
</comment>
<dbReference type="SMART" id="SM00837">
    <property type="entry name" value="DPBB_1"/>
    <property type="match status" value="1"/>
</dbReference>
<keyword evidence="7" id="KW-0472">Membrane</keyword>
<gene>
    <name evidence="12" type="ORF">GUJ93_ZPchr0005g14879</name>
</gene>
<dbReference type="InterPro" id="IPR009009">
    <property type="entry name" value="RlpA-like_DPBB"/>
</dbReference>
<dbReference type="AlphaFoldDB" id="A0A8J5SKX9"/>
<comment type="similarity">
    <text evidence="3">Belongs to the expansin family. Expansin A subfamily.</text>
</comment>
<dbReference type="Proteomes" id="UP000729402">
    <property type="component" value="Unassembled WGS sequence"/>
</dbReference>
<evidence type="ECO:0000256" key="5">
    <source>
        <dbReference type="ARBA" id="ARBA00022525"/>
    </source>
</evidence>
<reference evidence="12" key="2">
    <citation type="submission" date="2021-02" db="EMBL/GenBank/DDBJ databases">
        <authorList>
            <person name="Kimball J.A."/>
            <person name="Haas M.W."/>
            <person name="Macchietto M."/>
            <person name="Kono T."/>
            <person name="Duquette J."/>
            <person name="Shao M."/>
        </authorList>
    </citation>
    <scope>NUCLEOTIDE SEQUENCE</scope>
    <source>
        <tissue evidence="12">Fresh leaf tissue</tissue>
    </source>
</reference>
<evidence type="ECO:0000256" key="7">
    <source>
        <dbReference type="ARBA" id="ARBA00023136"/>
    </source>
</evidence>
<dbReference type="PROSITE" id="PS50843">
    <property type="entry name" value="EXPANSIN_CBD"/>
    <property type="match status" value="1"/>
</dbReference>
<dbReference type="InterPro" id="IPR007112">
    <property type="entry name" value="Expansin/allergen_DPBB_dom"/>
</dbReference>
<comment type="subcellular location">
    <subcellularLocation>
        <location evidence="1">Membrane</location>
        <topology evidence="1">Peripheral membrane protein</topology>
    </subcellularLocation>
    <subcellularLocation>
        <location evidence="2">Secreted</location>
        <location evidence="2">Cell wall</location>
    </subcellularLocation>
</comment>
<proteinExistence type="inferred from homology"/>
<evidence type="ECO:0000256" key="2">
    <source>
        <dbReference type="ARBA" id="ARBA00004191"/>
    </source>
</evidence>
<evidence type="ECO:0000256" key="3">
    <source>
        <dbReference type="ARBA" id="ARBA00005392"/>
    </source>
</evidence>
<feature type="signal peptide" evidence="9">
    <location>
        <begin position="1"/>
        <end position="25"/>
    </location>
</feature>
<dbReference type="EMBL" id="JAAALK010000284">
    <property type="protein sequence ID" value="KAG8067649.1"/>
    <property type="molecule type" value="Genomic_DNA"/>
</dbReference>
<accession>A0A8J5SKX9</accession>
<feature type="chain" id="PRO_5035275994" description="Expansin" evidence="9">
    <location>
        <begin position="26"/>
        <end position="253"/>
    </location>
</feature>
<dbReference type="PROSITE" id="PS50842">
    <property type="entry name" value="EXPANSIN_EG45"/>
    <property type="match status" value="1"/>
</dbReference>
<dbReference type="FunFam" id="2.60.40.760:FF:000001">
    <property type="entry name" value="Expansin"/>
    <property type="match status" value="1"/>
</dbReference>
<keyword evidence="8" id="KW-1015">Disulfide bond</keyword>
<keyword evidence="13" id="KW-1185">Reference proteome</keyword>
<feature type="domain" description="Expansin-like EG45" evidence="10">
    <location>
        <begin position="45"/>
        <end position="159"/>
    </location>
</feature>
<dbReference type="FunFam" id="2.40.40.10:FF:000001">
    <property type="entry name" value="Expansin"/>
    <property type="match status" value="1"/>
</dbReference>
<evidence type="ECO:0008006" key="14">
    <source>
        <dbReference type="Google" id="ProtNLM"/>
    </source>
</evidence>
<reference evidence="12" key="1">
    <citation type="journal article" date="2021" name="bioRxiv">
        <title>Whole Genome Assembly and Annotation of Northern Wild Rice, Zizania palustris L., Supports a Whole Genome Duplication in the Zizania Genus.</title>
        <authorList>
            <person name="Haas M."/>
            <person name="Kono T."/>
            <person name="Macchietto M."/>
            <person name="Millas R."/>
            <person name="McGilp L."/>
            <person name="Shao M."/>
            <person name="Duquette J."/>
            <person name="Hirsch C.N."/>
            <person name="Kimball J."/>
        </authorList>
    </citation>
    <scope>NUCLEOTIDE SEQUENCE</scope>
    <source>
        <tissue evidence="12">Fresh leaf tissue</tissue>
    </source>
</reference>
<dbReference type="InterPro" id="IPR007117">
    <property type="entry name" value="Expansin_CBD"/>
</dbReference>
<evidence type="ECO:0000313" key="13">
    <source>
        <dbReference type="Proteomes" id="UP000729402"/>
    </source>
</evidence>
<evidence type="ECO:0000256" key="1">
    <source>
        <dbReference type="ARBA" id="ARBA00004170"/>
    </source>
</evidence>
<evidence type="ECO:0000256" key="4">
    <source>
        <dbReference type="ARBA" id="ARBA00022512"/>
    </source>
</evidence>
<keyword evidence="5" id="KW-0964">Secreted</keyword>
<dbReference type="CDD" id="cd22274">
    <property type="entry name" value="DPBB_EXPA_N"/>
    <property type="match status" value="1"/>
</dbReference>
<sequence length="253" mass="26971">MEKTAAIMLLVLATLCSFACKGSVAQWTPAFATFYGGKDASGTMGGACGYGNLYNAGYGTATTALSTALFNNGASCGACYVITCDASKTQWCKAGTSITVTATNFCPPNYALPSNNGGWCNPPRQHFDMSQPAWENIAVYQAGIVPVNYKRVSCTRSGGIRFAINGHDYFELVTVTNVGGSGVVKQMSIKGSKTNWMAMSRNWGANWQSNAYLNGQSLSFMVTTDDGRSVTASNVAPSNWWFGGTYTISWVQL</sequence>
<dbReference type="Pfam" id="PF01357">
    <property type="entry name" value="Expansin_C"/>
    <property type="match status" value="1"/>
</dbReference>
<dbReference type="Pfam" id="PF03330">
    <property type="entry name" value="DPBB_1"/>
    <property type="match status" value="1"/>
</dbReference>